<dbReference type="PANTHER" id="PTHR12815:SF18">
    <property type="entry name" value="SORTING AND ASSEMBLY MACHINERY COMPONENT 50 HOMOLOG"/>
    <property type="match status" value="1"/>
</dbReference>
<keyword evidence="8" id="KW-1185">Reference proteome</keyword>
<dbReference type="InterPro" id="IPR039910">
    <property type="entry name" value="D15-like"/>
</dbReference>
<evidence type="ECO:0000259" key="6">
    <source>
        <dbReference type="Pfam" id="PF01103"/>
    </source>
</evidence>
<evidence type="ECO:0000256" key="3">
    <source>
        <dbReference type="ARBA" id="ARBA00022452"/>
    </source>
</evidence>
<dbReference type="Pfam" id="PF01103">
    <property type="entry name" value="Omp85"/>
    <property type="match status" value="1"/>
</dbReference>
<gene>
    <name evidence="7" type="ORF">ODALV1_LOCUS10520</name>
</gene>
<evidence type="ECO:0000256" key="4">
    <source>
        <dbReference type="ARBA" id="ARBA00022692"/>
    </source>
</evidence>
<evidence type="ECO:0000256" key="1">
    <source>
        <dbReference type="ARBA" id="ARBA00004374"/>
    </source>
</evidence>
<accession>A0ABP1QFQ5</accession>
<evidence type="ECO:0000256" key="5">
    <source>
        <dbReference type="ARBA" id="ARBA00023136"/>
    </source>
</evidence>
<comment type="caution">
    <text evidence="7">The sequence shown here is derived from an EMBL/GenBank/DDBJ whole genome shotgun (WGS) entry which is preliminary data.</text>
</comment>
<proteinExistence type="inferred from homology"/>
<keyword evidence="4" id="KW-0812">Transmembrane</keyword>
<sequence>MTTTTTVEAGAVDLEAVPVRVQNINFDGLGRTKGDFLANVVKDVFLAKTFGDLVSRVAEAQEKLNRLETFKEVSSIVDVHKITENEDYKSGDGYDITFVVKEYGRLAASAKTHMGAQANAQVKTGLRMPNMFGRGEKLEVEYSYSSGSERNAEISFVKPYPHVLNSSCLSSFKTSVFQAKSPNPHGKYLNKSIGSIVTYCCTAVAQLMKMHHIIEWEGTWREIVPESLSTPFSIKLECGHAFKSALRHTLRIDTRDRLMFPGRGVYVNLLQELAGIGGDVKYHKSDVDLQYNYPLPFNMTFQSSFRIGTLSPFFKNEMRCGIADKFFLGGPYSLRGFTLRGIKVGEEGLSLGGLAYWSAAAHLYTPLPSVNRKFPIIDNCRFHFFINAGNLADKLLMGNIVKDMRIAYGAGLAVGMGDFAKIELNYCLPIKQVDGDKSVKGFQVGVGIHFL</sequence>
<organism evidence="7 8">
    <name type="scientific">Orchesella dallaii</name>
    <dbReference type="NCBI Taxonomy" id="48710"/>
    <lineage>
        <taxon>Eukaryota</taxon>
        <taxon>Metazoa</taxon>
        <taxon>Ecdysozoa</taxon>
        <taxon>Arthropoda</taxon>
        <taxon>Hexapoda</taxon>
        <taxon>Collembola</taxon>
        <taxon>Entomobryomorpha</taxon>
        <taxon>Entomobryoidea</taxon>
        <taxon>Orchesellidae</taxon>
        <taxon>Orchesellinae</taxon>
        <taxon>Orchesella</taxon>
    </lineage>
</organism>
<dbReference type="InterPro" id="IPR000184">
    <property type="entry name" value="Bac_surfAg_D15"/>
</dbReference>
<comment type="subcellular location">
    <subcellularLocation>
        <location evidence="1">Mitochondrion outer membrane</location>
        <topology evidence="1">Multi-pass membrane protein</topology>
    </subcellularLocation>
</comment>
<evidence type="ECO:0000313" key="7">
    <source>
        <dbReference type="EMBL" id="CAL8100376.1"/>
    </source>
</evidence>
<evidence type="ECO:0000256" key="2">
    <source>
        <dbReference type="ARBA" id="ARBA00010913"/>
    </source>
</evidence>
<reference evidence="7 8" key="1">
    <citation type="submission" date="2024-08" db="EMBL/GenBank/DDBJ databases">
        <authorList>
            <person name="Cucini C."/>
            <person name="Frati F."/>
        </authorList>
    </citation>
    <scope>NUCLEOTIDE SEQUENCE [LARGE SCALE GENOMIC DNA]</scope>
</reference>
<dbReference type="EMBL" id="CAXLJM020000032">
    <property type="protein sequence ID" value="CAL8100376.1"/>
    <property type="molecule type" value="Genomic_DNA"/>
</dbReference>
<dbReference type="PANTHER" id="PTHR12815">
    <property type="entry name" value="SORTING AND ASSEMBLY MACHINERY SAMM50 PROTEIN FAMILY MEMBER"/>
    <property type="match status" value="1"/>
</dbReference>
<feature type="domain" description="Bacterial surface antigen (D15)" evidence="6">
    <location>
        <begin position="130"/>
        <end position="450"/>
    </location>
</feature>
<comment type="similarity">
    <text evidence="2">Belongs to the SAM50/omp85 family.</text>
</comment>
<name>A0ABP1QFQ5_9HEXA</name>
<dbReference type="Proteomes" id="UP001642540">
    <property type="component" value="Unassembled WGS sequence"/>
</dbReference>
<keyword evidence="3" id="KW-1134">Transmembrane beta strand</keyword>
<protein>
    <recommendedName>
        <fullName evidence="6">Bacterial surface antigen (D15) domain-containing protein</fullName>
    </recommendedName>
</protein>
<dbReference type="Gene3D" id="2.40.160.50">
    <property type="entry name" value="membrane protein fhac: a member of the omp85/tpsb transporter family"/>
    <property type="match status" value="1"/>
</dbReference>
<keyword evidence="5" id="KW-0472">Membrane</keyword>
<evidence type="ECO:0000313" key="8">
    <source>
        <dbReference type="Proteomes" id="UP001642540"/>
    </source>
</evidence>